<keyword evidence="6" id="KW-0560">Oxidoreductase</keyword>
<dbReference type="Proteomes" id="UP000326702">
    <property type="component" value="Chromosome"/>
</dbReference>
<feature type="short sequence motif" description="GXGXXG" evidence="4">
    <location>
        <begin position="33"/>
        <end position="38"/>
    </location>
</feature>
<dbReference type="GO" id="GO:0016787">
    <property type="term" value="F:hydrolase activity"/>
    <property type="evidence" value="ECO:0007669"/>
    <property type="project" value="UniProtKB-UniRule"/>
</dbReference>
<feature type="short sequence motif" description="GXSXG" evidence="4">
    <location>
        <begin position="62"/>
        <end position="66"/>
    </location>
</feature>
<dbReference type="EC" id="1.13.11.34" evidence="6"/>
<dbReference type="RefSeq" id="WP_148284354.1">
    <property type="nucleotide sequence ID" value="NZ_BAABIH010000009.1"/>
</dbReference>
<dbReference type="OrthoDB" id="5290098at2"/>
<dbReference type="PANTHER" id="PTHR14226:SF64">
    <property type="entry name" value="PNPLA DOMAIN-CONTAINING PROTEIN"/>
    <property type="match status" value="1"/>
</dbReference>
<reference evidence="6 7" key="1">
    <citation type="submission" date="2019-10" db="EMBL/GenBank/DDBJ databases">
        <title>Genome sequence of Luteimicrobium xylanilyticum HY-24.</title>
        <authorList>
            <person name="Kim D.Y."/>
            <person name="Park H.-Y."/>
        </authorList>
    </citation>
    <scope>NUCLEOTIDE SEQUENCE [LARGE SCALE GENOMIC DNA]</scope>
    <source>
        <strain evidence="6 7">HY-24</strain>
    </source>
</reference>
<feature type="short sequence motif" description="DGA/G" evidence="4">
    <location>
        <begin position="186"/>
        <end position="188"/>
    </location>
</feature>
<evidence type="ECO:0000256" key="1">
    <source>
        <dbReference type="ARBA" id="ARBA00022801"/>
    </source>
</evidence>
<evidence type="ECO:0000313" key="6">
    <source>
        <dbReference type="EMBL" id="QFV00046.1"/>
    </source>
</evidence>
<dbReference type="GO" id="GO:0016042">
    <property type="term" value="P:lipid catabolic process"/>
    <property type="evidence" value="ECO:0007669"/>
    <property type="project" value="UniProtKB-UniRule"/>
</dbReference>
<evidence type="ECO:0000256" key="3">
    <source>
        <dbReference type="ARBA" id="ARBA00023098"/>
    </source>
</evidence>
<name>A0A5P9QHV9_9MICO</name>
<keyword evidence="3 4" id="KW-0443">Lipid metabolism</keyword>
<dbReference type="GO" id="GO:0004051">
    <property type="term" value="F:arachidonate 5-lipoxygenase activity"/>
    <property type="evidence" value="ECO:0007669"/>
    <property type="project" value="UniProtKB-EC"/>
</dbReference>
<dbReference type="SUPFAM" id="SSF52151">
    <property type="entry name" value="FabD/lysophospholipase-like"/>
    <property type="match status" value="1"/>
</dbReference>
<feature type="domain" description="PNPLA" evidence="5">
    <location>
        <begin position="29"/>
        <end position="199"/>
    </location>
</feature>
<evidence type="ECO:0000256" key="2">
    <source>
        <dbReference type="ARBA" id="ARBA00022963"/>
    </source>
</evidence>
<dbReference type="InterPro" id="IPR050301">
    <property type="entry name" value="NTE"/>
</dbReference>
<evidence type="ECO:0000259" key="5">
    <source>
        <dbReference type="PROSITE" id="PS51635"/>
    </source>
</evidence>
<dbReference type="AlphaFoldDB" id="A0A5P9QHV9"/>
<dbReference type="Gene3D" id="3.40.1090.10">
    <property type="entry name" value="Cytosolic phospholipase A2 catalytic domain"/>
    <property type="match status" value="2"/>
</dbReference>
<dbReference type="InterPro" id="IPR016035">
    <property type="entry name" value="Acyl_Trfase/lysoPLipase"/>
</dbReference>
<keyword evidence="2 4" id="KW-0442">Lipid degradation</keyword>
<dbReference type="EMBL" id="CP045529">
    <property type="protein sequence ID" value="QFV00046.1"/>
    <property type="molecule type" value="Genomic_DNA"/>
</dbReference>
<protein>
    <submittedName>
        <fullName evidence="6">Arachidonate 5-lipoxygenase</fullName>
        <ecNumber evidence="6">1.13.11.34</ecNumber>
    </submittedName>
</protein>
<sequence>MAASEVVDLLMRRRTQPDAMRSDGARLAVVFEGGGARGIVSAGLGRALEELGLLDVVDLAIGTSAGAVNAAAVALGVLGPVAETYVEIFSDRQLVGFERALVARPVVDGRGVVARLEDRFRLTDLAAPRRRGPELAVVATDVESAAPVALTGFTGPRDLLAAIHASGSLPLLAGPPTRLRGRSWLDGGLTEPVPVHSALQLGATHVIVVTSRPLGTAPSFGHADKVVARYLRRLNPALETAYRQRPSRYRATVATVASGSVGGAASLLLAPPSDLRLPSRLHRDPRMLWRTLAAAIAAGRAQAGNLGFSPPSDLPF</sequence>
<dbReference type="InterPro" id="IPR002641">
    <property type="entry name" value="PNPLA_dom"/>
</dbReference>
<dbReference type="KEGG" id="lxl:KDY119_03581"/>
<gene>
    <name evidence="6" type="ORF">KDY119_03581</name>
</gene>
<organism evidence="6 7">
    <name type="scientific">Luteimicrobium xylanilyticum</name>
    <dbReference type="NCBI Taxonomy" id="1133546"/>
    <lineage>
        <taxon>Bacteria</taxon>
        <taxon>Bacillati</taxon>
        <taxon>Actinomycetota</taxon>
        <taxon>Actinomycetes</taxon>
        <taxon>Micrococcales</taxon>
        <taxon>Luteimicrobium</taxon>
    </lineage>
</organism>
<keyword evidence="1 4" id="KW-0378">Hydrolase</keyword>
<dbReference type="PANTHER" id="PTHR14226">
    <property type="entry name" value="NEUROPATHY TARGET ESTERASE/SWISS CHEESE D.MELANOGASTER"/>
    <property type="match status" value="1"/>
</dbReference>
<feature type="active site" description="Nucleophile" evidence="4">
    <location>
        <position position="64"/>
    </location>
</feature>
<evidence type="ECO:0000256" key="4">
    <source>
        <dbReference type="PROSITE-ProRule" id="PRU01161"/>
    </source>
</evidence>
<keyword evidence="7" id="KW-1185">Reference proteome</keyword>
<dbReference type="PROSITE" id="PS51635">
    <property type="entry name" value="PNPLA"/>
    <property type="match status" value="1"/>
</dbReference>
<proteinExistence type="predicted"/>
<dbReference type="Pfam" id="PF01734">
    <property type="entry name" value="Patatin"/>
    <property type="match status" value="1"/>
</dbReference>
<evidence type="ECO:0000313" key="7">
    <source>
        <dbReference type="Proteomes" id="UP000326702"/>
    </source>
</evidence>
<accession>A0A5P9QHV9</accession>
<feature type="active site" description="Proton acceptor" evidence="4">
    <location>
        <position position="186"/>
    </location>
</feature>